<evidence type="ECO:0000256" key="1">
    <source>
        <dbReference type="ARBA" id="ARBA00004167"/>
    </source>
</evidence>
<dbReference type="InterPro" id="IPR051653">
    <property type="entry name" value="E3_ligase_sorting_rcpt"/>
</dbReference>
<dbReference type="AlphaFoldDB" id="A0A1D2ACH0"/>
<dbReference type="Gene3D" id="3.50.30.30">
    <property type="match status" value="1"/>
</dbReference>
<keyword evidence="7 10" id="KW-0472">Membrane</keyword>
<dbReference type="GO" id="GO:0008270">
    <property type="term" value="F:zinc ion binding"/>
    <property type="evidence" value="ECO:0007669"/>
    <property type="project" value="UniProtKB-KW"/>
</dbReference>
<dbReference type="SMART" id="SM00184">
    <property type="entry name" value="RING"/>
    <property type="match status" value="1"/>
</dbReference>
<feature type="compositionally biased region" description="Gly residues" evidence="9">
    <location>
        <begin position="247"/>
        <end position="260"/>
    </location>
</feature>
<evidence type="ECO:0000256" key="3">
    <source>
        <dbReference type="ARBA" id="ARBA00022723"/>
    </source>
</evidence>
<keyword evidence="2 10" id="KW-0812">Transmembrane</keyword>
<dbReference type="PANTHER" id="PTHR47168:SF1">
    <property type="entry name" value="OS02G0798600 PROTEIN"/>
    <property type="match status" value="1"/>
</dbReference>
<evidence type="ECO:0000259" key="12">
    <source>
        <dbReference type="PROSITE" id="PS50089"/>
    </source>
</evidence>
<dbReference type="PROSITE" id="PS50089">
    <property type="entry name" value="ZF_RING_2"/>
    <property type="match status" value="1"/>
</dbReference>
<evidence type="ECO:0000256" key="2">
    <source>
        <dbReference type="ARBA" id="ARBA00022692"/>
    </source>
</evidence>
<sequence length="441" mass="44965">MLGIPFGAACLLVLAWSKTAGASVTLESSNITFDPIPSLPADFGPAIPDSGLEGLLYLANPQDACSTLTTPPGAKGKRWVALIKRTQGLVETCTFDRKVAHAEAAGASAAIVHDQSDGPLIIMSKPLGALDPGIPAVFISLKSGIMLKQLLQPGISRVFITNSVDAFFIDMIGTLGICMVLSVMLAVWLVRRQRIEGGVAPAPGRGPGGMSAEDIRALPIVVYERRRRAAGRGDVRAGVGADAEPMGAGGHASGPGGIGGSTALPASIPDAGAPPASLPRQPAASSTSDSDGEAGAPRAGGSTRRTCAICLDNYVDGDKLRALPCQHHFHAACIDQWLSSRTTLCPVCKGDAAAGAAERAGAGAGDEGQGAPAGARGLLRRARRRLARLWHGPEALTQALSSPPREDERRGLLEGGGLRAAGSPGSPAAEIVPASPGPELV</sequence>
<protein>
    <recommendedName>
        <fullName evidence="12">RING-type domain-containing protein</fullName>
    </recommendedName>
</protein>
<dbReference type="PANTHER" id="PTHR47168">
    <property type="entry name" value="RING ZINC FINGER DOMAIN SUPERFAMILY PROTEIN-RELATED"/>
    <property type="match status" value="1"/>
</dbReference>
<feature type="domain" description="RING-type" evidence="12">
    <location>
        <begin position="307"/>
        <end position="349"/>
    </location>
</feature>
<keyword evidence="6 10" id="KW-1133">Transmembrane helix</keyword>
<name>A0A1D2ACH0_AUXPR</name>
<dbReference type="InterPro" id="IPR001841">
    <property type="entry name" value="Znf_RING"/>
</dbReference>
<evidence type="ECO:0000256" key="10">
    <source>
        <dbReference type="SAM" id="Phobius"/>
    </source>
</evidence>
<feature type="region of interest" description="Disordered" evidence="9">
    <location>
        <begin position="395"/>
        <end position="441"/>
    </location>
</feature>
<feature type="region of interest" description="Disordered" evidence="9">
    <location>
        <begin position="233"/>
        <end position="302"/>
    </location>
</feature>
<evidence type="ECO:0000313" key="13">
    <source>
        <dbReference type="EMBL" id="JAT76894.1"/>
    </source>
</evidence>
<evidence type="ECO:0000256" key="11">
    <source>
        <dbReference type="SAM" id="SignalP"/>
    </source>
</evidence>
<evidence type="ECO:0000256" key="6">
    <source>
        <dbReference type="ARBA" id="ARBA00022989"/>
    </source>
</evidence>
<feature type="signal peptide" evidence="11">
    <location>
        <begin position="1"/>
        <end position="22"/>
    </location>
</feature>
<evidence type="ECO:0000256" key="8">
    <source>
        <dbReference type="PROSITE-ProRule" id="PRU00175"/>
    </source>
</evidence>
<organism evidence="13">
    <name type="scientific">Auxenochlorella protothecoides</name>
    <name type="common">Green microalga</name>
    <name type="synonym">Chlorella protothecoides</name>
    <dbReference type="NCBI Taxonomy" id="3075"/>
    <lineage>
        <taxon>Eukaryota</taxon>
        <taxon>Viridiplantae</taxon>
        <taxon>Chlorophyta</taxon>
        <taxon>core chlorophytes</taxon>
        <taxon>Trebouxiophyceae</taxon>
        <taxon>Chlorellales</taxon>
        <taxon>Chlorellaceae</taxon>
        <taxon>Auxenochlorella</taxon>
    </lineage>
</organism>
<evidence type="ECO:0000256" key="9">
    <source>
        <dbReference type="SAM" id="MobiDB-lite"/>
    </source>
</evidence>
<proteinExistence type="predicted"/>
<gene>
    <name evidence="13" type="ORF">g.29211</name>
</gene>
<feature type="transmembrane region" description="Helical" evidence="10">
    <location>
        <begin position="166"/>
        <end position="190"/>
    </location>
</feature>
<dbReference type="SUPFAM" id="SSF57850">
    <property type="entry name" value="RING/U-box"/>
    <property type="match status" value="1"/>
</dbReference>
<dbReference type="EMBL" id="GDKF01001728">
    <property type="protein sequence ID" value="JAT76894.1"/>
    <property type="molecule type" value="Transcribed_RNA"/>
</dbReference>
<accession>A0A1D2ACH0</accession>
<comment type="subcellular location">
    <subcellularLocation>
        <location evidence="1">Membrane</location>
        <topology evidence="1">Single-pass membrane protein</topology>
    </subcellularLocation>
</comment>
<dbReference type="Pfam" id="PF13639">
    <property type="entry name" value="zf-RING_2"/>
    <property type="match status" value="1"/>
</dbReference>
<keyword evidence="4 8" id="KW-0863">Zinc-finger</keyword>
<dbReference type="Pfam" id="PF02225">
    <property type="entry name" value="PA"/>
    <property type="match status" value="1"/>
</dbReference>
<dbReference type="InterPro" id="IPR011016">
    <property type="entry name" value="Znf_RING-CH"/>
</dbReference>
<reference evidence="13" key="1">
    <citation type="submission" date="2015-08" db="EMBL/GenBank/DDBJ databases">
        <authorList>
            <person name="Babu N.S."/>
            <person name="Beckwith C.J."/>
            <person name="Beseler K.G."/>
            <person name="Brison A."/>
            <person name="Carone J.V."/>
            <person name="Caskin T.P."/>
            <person name="Diamond M."/>
            <person name="Durham M.E."/>
            <person name="Foxe J.M."/>
            <person name="Go M."/>
            <person name="Henderson B.A."/>
            <person name="Jones I.B."/>
            <person name="McGettigan J.A."/>
            <person name="Micheletti S.J."/>
            <person name="Nasrallah M.E."/>
            <person name="Ortiz D."/>
            <person name="Piller C.R."/>
            <person name="Privatt S.R."/>
            <person name="Schneider S.L."/>
            <person name="Sharp S."/>
            <person name="Smith T.C."/>
            <person name="Stanton J.D."/>
            <person name="Ullery H.E."/>
            <person name="Wilson R.J."/>
            <person name="Serrano M.G."/>
            <person name="Buck G."/>
            <person name="Lee V."/>
            <person name="Wang Y."/>
            <person name="Carvalho R."/>
            <person name="Voegtly L."/>
            <person name="Shi R."/>
            <person name="Duckworth R."/>
            <person name="Johnson A."/>
            <person name="Loviza R."/>
            <person name="Walstead R."/>
            <person name="Shah Z."/>
            <person name="Kiflezghi M."/>
            <person name="Wade K."/>
            <person name="Ball S.L."/>
            <person name="Bradley K.W."/>
            <person name="Asai D.J."/>
            <person name="Bowman C.A."/>
            <person name="Russell D.A."/>
            <person name="Pope W.H."/>
            <person name="Jacobs-Sera D."/>
            <person name="Hendrix R.W."/>
            <person name="Hatfull G.F."/>
        </authorList>
    </citation>
    <scope>NUCLEOTIDE SEQUENCE</scope>
</reference>
<evidence type="ECO:0000256" key="7">
    <source>
        <dbReference type="ARBA" id="ARBA00023136"/>
    </source>
</evidence>
<dbReference type="SMART" id="SM00744">
    <property type="entry name" value="RINGv"/>
    <property type="match status" value="1"/>
</dbReference>
<dbReference type="GO" id="GO:0016020">
    <property type="term" value="C:membrane"/>
    <property type="evidence" value="ECO:0007669"/>
    <property type="project" value="UniProtKB-SubCell"/>
</dbReference>
<feature type="chain" id="PRO_5008901499" description="RING-type domain-containing protein" evidence="11">
    <location>
        <begin position="23"/>
        <end position="441"/>
    </location>
</feature>
<evidence type="ECO:0000256" key="4">
    <source>
        <dbReference type="ARBA" id="ARBA00022771"/>
    </source>
</evidence>
<keyword evidence="5" id="KW-0862">Zinc</keyword>
<evidence type="ECO:0000256" key="5">
    <source>
        <dbReference type="ARBA" id="ARBA00022833"/>
    </source>
</evidence>
<keyword evidence="3" id="KW-0479">Metal-binding</keyword>
<dbReference type="FunFam" id="3.30.40.10:FF:000388">
    <property type="entry name" value="Putative RING zinc finger domain superfamily protein"/>
    <property type="match status" value="1"/>
</dbReference>
<dbReference type="InterPro" id="IPR013083">
    <property type="entry name" value="Znf_RING/FYVE/PHD"/>
</dbReference>
<dbReference type="Gene3D" id="3.30.40.10">
    <property type="entry name" value="Zinc/RING finger domain, C3HC4 (zinc finger)"/>
    <property type="match status" value="1"/>
</dbReference>
<dbReference type="InterPro" id="IPR003137">
    <property type="entry name" value="PA_domain"/>
</dbReference>
<keyword evidence="11" id="KW-0732">Signal</keyword>